<evidence type="ECO:0000256" key="2">
    <source>
        <dbReference type="ARBA" id="ARBA00022763"/>
    </source>
</evidence>
<evidence type="ECO:0000256" key="6">
    <source>
        <dbReference type="ARBA" id="ARBA00023236"/>
    </source>
</evidence>
<dbReference type="InterPro" id="IPR039418">
    <property type="entry name" value="LexA-like"/>
</dbReference>
<dbReference type="PANTHER" id="PTHR33516:SF2">
    <property type="entry name" value="LEXA REPRESSOR-RELATED"/>
    <property type="match status" value="1"/>
</dbReference>
<evidence type="ECO:0000313" key="10">
    <source>
        <dbReference type="Proteomes" id="UP001596270"/>
    </source>
</evidence>
<evidence type="ECO:0000259" key="8">
    <source>
        <dbReference type="Pfam" id="PF00717"/>
    </source>
</evidence>
<feature type="domain" description="Peptidase S24/S26A/S26B/S26C" evidence="8">
    <location>
        <begin position="24"/>
        <end position="139"/>
    </location>
</feature>
<evidence type="ECO:0000313" key="9">
    <source>
        <dbReference type="EMBL" id="MFC6281092.1"/>
    </source>
</evidence>
<name>A0ABW1TWE2_9BURK</name>
<organism evidence="9 10">
    <name type="scientific">Polaromonas aquatica</name>
    <dbReference type="NCBI Taxonomy" id="332657"/>
    <lineage>
        <taxon>Bacteria</taxon>
        <taxon>Pseudomonadati</taxon>
        <taxon>Pseudomonadota</taxon>
        <taxon>Betaproteobacteria</taxon>
        <taxon>Burkholderiales</taxon>
        <taxon>Comamonadaceae</taxon>
        <taxon>Polaromonas</taxon>
    </lineage>
</organism>
<reference evidence="10" key="1">
    <citation type="journal article" date="2019" name="Int. J. Syst. Evol. Microbiol.">
        <title>The Global Catalogue of Microorganisms (GCM) 10K type strain sequencing project: providing services to taxonomists for standard genome sequencing and annotation.</title>
        <authorList>
            <consortium name="The Broad Institute Genomics Platform"/>
            <consortium name="The Broad Institute Genome Sequencing Center for Infectious Disease"/>
            <person name="Wu L."/>
            <person name="Ma J."/>
        </authorList>
    </citation>
    <scope>NUCLEOTIDE SEQUENCE [LARGE SCALE GENOMIC DNA]</scope>
    <source>
        <strain evidence="10">CCUG 39402</strain>
    </source>
</reference>
<sequence length="148" mass="16175">MYSNMPNDAQLYVPGQGGLPLPWVEGTVPAGFPSPAADFAVKRLDLTELLITHPAATFMWRCSGVSMIGLGIFDGDILIVNRALVPPRHLDIVVAEVDGDFTVKQFFRRNGSVQLRAANPTYPPILFKDGQTMSVCGVVTATIKRFRK</sequence>
<dbReference type="Gene3D" id="2.10.109.10">
    <property type="entry name" value="Umud Fragment, subunit A"/>
    <property type="match status" value="1"/>
</dbReference>
<dbReference type="PRINTS" id="PR00726">
    <property type="entry name" value="LEXASERPTASE"/>
</dbReference>
<dbReference type="NCBIfam" id="NF007621">
    <property type="entry name" value="PRK10276.1"/>
    <property type="match status" value="1"/>
</dbReference>
<keyword evidence="6" id="KW-0742">SOS response</keyword>
<evidence type="ECO:0000256" key="4">
    <source>
        <dbReference type="ARBA" id="ARBA00022813"/>
    </source>
</evidence>
<accession>A0ABW1TWE2</accession>
<dbReference type="Pfam" id="PF00717">
    <property type="entry name" value="Peptidase_S24"/>
    <property type="match status" value="1"/>
</dbReference>
<dbReference type="InterPro" id="IPR050077">
    <property type="entry name" value="LexA_repressor"/>
</dbReference>
<keyword evidence="2" id="KW-0227">DNA damage</keyword>
<protein>
    <submittedName>
        <fullName evidence="9">LexA family protein</fullName>
    </submittedName>
</protein>
<keyword evidence="10" id="KW-1185">Reference proteome</keyword>
<evidence type="ECO:0000256" key="1">
    <source>
        <dbReference type="ARBA" id="ARBA00007484"/>
    </source>
</evidence>
<evidence type="ECO:0000256" key="3">
    <source>
        <dbReference type="ARBA" id="ARBA00022801"/>
    </source>
</evidence>
<dbReference type="CDD" id="cd06529">
    <property type="entry name" value="S24_LexA-like"/>
    <property type="match status" value="1"/>
</dbReference>
<evidence type="ECO:0000256" key="7">
    <source>
        <dbReference type="RuleBase" id="RU003991"/>
    </source>
</evidence>
<dbReference type="SUPFAM" id="SSF51306">
    <property type="entry name" value="LexA/Signal peptidase"/>
    <property type="match status" value="1"/>
</dbReference>
<dbReference type="InterPro" id="IPR036286">
    <property type="entry name" value="LexA/Signal_pep-like_sf"/>
</dbReference>
<gene>
    <name evidence="9" type="ORF">ACFQND_07590</name>
</gene>
<keyword evidence="3 7" id="KW-0378">Hydrolase</keyword>
<evidence type="ECO:0000256" key="5">
    <source>
        <dbReference type="ARBA" id="ARBA00023204"/>
    </source>
</evidence>
<dbReference type="RefSeq" id="WP_371437474.1">
    <property type="nucleotide sequence ID" value="NZ_JBHSRS010000016.1"/>
</dbReference>
<dbReference type="InterPro" id="IPR015927">
    <property type="entry name" value="Peptidase_S24_S26A/B/C"/>
</dbReference>
<comment type="similarity">
    <text evidence="1 7">Belongs to the peptidase S24 family.</text>
</comment>
<dbReference type="PANTHER" id="PTHR33516">
    <property type="entry name" value="LEXA REPRESSOR"/>
    <property type="match status" value="1"/>
</dbReference>
<keyword evidence="5" id="KW-0234">DNA repair</keyword>
<dbReference type="EMBL" id="JBHSRS010000016">
    <property type="protein sequence ID" value="MFC6281092.1"/>
    <property type="molecule type" value="Genomic_DNA"/>
</dbReference>
<dbReference type="InterPro" id="IPR006197">
    <property type="entry name" value="Peptidase_S24_LexA"/>
</dbReference>
<comment type="caution">
    <text evidence="9">The sequence shown here is derived from an EMBL/GenBank/DDBJ whole genome shotgun (WGS) entry which is preliminary data.</text>
</comment>
<proteinExistence type="inferred from homology"/>
<dbReference type="Proteomes" id="UP001596270">
    <property type="component" value="Unassembled WGS sequence"/>
</dbReference>
<keyword evidence="4 7" id="KW-0068">Autocatalytic cleavage</keyword>